<evidence type="ECO:0000313" key="6">
    <source>
        <dbReference type="Proteomes" id="UP000050502"/>
    </source>
</evidence>
<proteinExistence type="predicted"/>
<feature type="signal peptide" evidence="2">
    <location>
        <begin position="1"/>
        <end position="23"/>
    </location>
</feature>
<feature type="compositionally biased region" description="Low complexity" evidence="1">
    <location>
        <begin position="66"/>
        <end position="79"/>
    </location>
</feature>
<dbReference type="Proteomes" id="UP000037784">
    <property type="component" value="Unassembled WGS sequence"/>
</dbReference>
<reference evidence="5" key="3">
    <citation type="submission" date="2015-08" db="EMBL/GenBank/DDBJ databases">
        <title>Draft Genome Sequence of a Heterotrophic Facultative Anaerobic Bacterium Ardenticatena maritima Strain 110S.</title>
        <authorList>
            <person name="Kawaichi S."/>
            <person name="Yoshida T."/>
            <person name="Sako Y."/>
            <person name="Nakamura R."/>
        </authorList>
    </citation>
    <scope>NUCLEOTIDE SEQUENCE [LARGE SCALE GENOMIC DNA]</scope>
    <source>
        <strain evidence="5">110S</strain>
    </source>
</reference>
<sequence length="111" mass="11777">MRPFRLSLFITLALAIALPFAMRAVNMSTASPTGVVAHANPLSTYPGPYPEPNPCAPATPTPYPYPVAAQATPTAHTAPQPYPYPEPTATPTPTPTPTPATCNVYVPYVER</sequence>
<evidence type="ECO:0000313" key="4">
    <source>
        <dbReference type="EMBL" id="KPL89131.1"/>
    </source>
</evidence>
<evidence type="ECO:0000256" key="2">
    <source>
        <dbReference type="SAM" id="SignalP"/>
    </source>
</evidence>
<dbReference type="RefSeq" id="WP_054493577.1">
    <property type="nucleotide sequence ID" value="NZ_BBZA01000192.1"/>
</dbReference>
<feature type="region of interest" description="Disordered" evidence="1">
    <location>
        <begin position="66"/>
        <end position="100"/>
    </location>
</feature>
<feature type="chain" id="PRO_5010428892" evidence="2">
    <location>
        <begin position="24"/>
        <end position="111"/>
    </location>
</feature>
<reference evidence="3 5" key="1">
    <citation type="journal article" date="2015" name="Genome Announc.">
        <title>Draft Genome Sequence of a Heterotrophic Facultative Anaerobic Thermophilic Bacterium, Ardenticatena maritima Strain 110ST.</title>
        <authorList>
            <person name="Kawaichi S."/>
            <person name="Yoshida T."/>
            <person name="Sako Y."/>
            <person name="Nakamura R."/>
        </authorList>
    </citation>
    <scope>NUCLEOTIDE SEQUENCE [LARGE SCALE GENOMIC DNA]</scope>
    <source>
        <strain evidence="3 5">110S</strain>
    </source>
</reference>
<evidence type="ECO:0000313" key="5">
    <source>
        <dbReference type="Proteomes" id="UP000037784"/>
    </source>
</evidence>
<dbReference type="EMBL" id="BBZA01000192">
    <property type="protein sequence ID" value="GAP63784.1"/>
    <property type="molecule type" value="Genomic_DNA"/>
</dbReference>
<protein>
    <submittedName>
        <fullName evidence="3">Uncharacterized protein</fullName>
    </submittedName>
</protein>
<dbReference type="Proteomes" id="UP000050502">
    <property type="component" value="Unassembled WGS sequence"/>
</dbReference>
<comment type="caution">
    <text evidence="3">The sequence shown here is derived from an EMBL/GenBank/DDBJ whole genome shotgun (WGS) entry which is preliminary data.</text>
</comment>
<dbReference type="InParanoid" id="A0A0N0RFQ5"/>
<dbReference type="STRING" id="872965.SE16_00995"/>
<name>A0A0N0RFQ5_9CHLR</name>
<keyword evidence="5" id="KW-1185">Reference proteome</keyword>
<gene>
    <name evidence="3" type="ORF">ARMA_2207</name>
    <name evidence="4" type="ORF">SE16_00995</name>
</gene>
<reference evidence="4 6" key="2">
    <citation type="submission" date="2015-07" db="EMBL/GenBank/DDBJ databases">
        <title>Whole genome sequence of Ardenticatena maritima DSM 23922.</title>
        <authorList>
            <person name="Hemp J."/>
            <person name="Ward L.M."/>
            <person name="Pace L.A."/>
            <person name="Fischer W.W."/>
        </authorList>
    </citation>
    <scope>NUCLEOTIDE SEQUENCE [LARGE SCALE GENOMIC DNA]</scope>
    <source>
        <strain evidence="4 6">110S</strain>
    </source>
</reference>
<evidence type="ECO:0000256" key="1">
    <source>
        <dbReference type="SAM" id="MobiDB-lite"/>
    </source>
</evidence>
<feature type="compositionally biased region" description="Pro residues" evidence="1">
    <location>
        <begin position="80"/>
        <end position="98"/>
    </location>
</feature>
<accession>A0A0N0RFQ5</accession>
<keyword evidence="2" id="KW-0732">Signal</keyword>
<dbReference type="AlphaFoldDB" id="A0A0N0RFQ5"/>
<dbReference type="EMBL" id="LGKN01000003">
    <property type="protein sequence ID" value="KPL89131.1"/>
    <property type="molecule type" value="Genomic_DNA"/>
</dbReference>
<evidence type="ECO:0000313" key="3">
    <source>
        <dbReference type="EMBL" id="GAP63784.1"/>
    </source>
</evidence>
<organism evidence="3 5">
    <name type="scientific">Ardenticatena maritima</name>
    <dbReference type="NCBI Taxonomy" id="872965"/>
    <lineage>
        <taxon>Bacteria</taxon>
        <taxon>Bacillati</taxon>
        <taxon>Chloroflexota</taxon>
        <taxon>Ardenticatenia</taxon>
        <taxon>Ardenticatenales</taxon>
        <taxon>Ardenticatenaceae</taxon>
        <taxon>Ardenticatena</taxon>
    </lineage>
</organism>